<organism evidence="2 3">
    <name type="scientific">Cloacibacillus evryensis</name>
    <dbReference type="NCBI Taxonomy" id="508460"/>
    <lineage>
        <taxon>Bacteria</taxon>
        <taxon>Thermotogati</taxon>
        <taxon>Synergistota</taxon>
        <taxon>Synergistia</taxon>
        <taxon>Synergistales</taxon>
        <taxon>Synergistaceae</taxon>
        <taxon>Cloacibacillus</taxon>
    </lineage>
</organism>
<feature type="domain" description="SF4 helicase" evidence="1">
    <location>
        <begin position="126"/>
        <end position="386"/>
    </location>
</feature>
<comment type="caution">
    <text evidence="2">The sequence shown here is derived from an EMBL/GenBank/DDBJ whole genome shotgun (WGS) entry which is preliminary data.</text>
</comment>
<dbReference type="GO" id="GO:0003678">
    <property type="term" value="F:DNA helicase activity"/>
    <property type="evidence" value="ECO:0007669"/>
    <property type="project" value="InterPro"/>
</dbReference>
<dbReference type="PROSITE" id="PS51199">
    <property type="entry name" value="SF4_HELICASE"/>
    <property type="match status" value="1"/>
</dbReference>
<sequence>MIADLNGPLEVIKRLRADFGEGWEEQADFMLAKMVEGYITDDKLNPEQAASKLLRVLTDKDGTVVVSKAQIRRAVAQGYRDYRDDRNPGEGDKVRVVTYDKDNIIVDTIPTTSDEHMSRLVTEVENWKSLDGYGFGIYELDTAFGGLYPSETLALVGAPGSMKTALALNAVDDFLRKNREGKVLFFSLDMPAIKVHTRRLMREMDCFESELYGMIKRKDPAVKEAQHRLKLSDAGRFNLVGKPRGGKPYSWGQIAEIIIQLAPDMVIIDYLTLIGTYRSELECVIDLMPKIKSIADDLGIAMILLSQMGRSSRAAQKSGSGGHAAGGHYVEDAVDVEIELLKDESPDGKSAIVATVTKTRKNQSGKSFALNLKTRSLSFGSMADQVTRSKPAVSVFNI</sequence>
<dbReference type="GO" id="GO:0006260">
    <property type="term" value="P:DNA replication"/>
    <property type="evidence" value="ECO:0007669"/>
    <property type="project" value="InterPro"/>
</dbReference>
<evidence type="ECO:0000313" key="3">
    <source>
        <dbReference type="Proteomes" id="UP001205919"/>
    </source>
</evidence>
<dbReference type="GO" id="GO:0005829">
    <property type="term" value="C:cytosol"/>
    <property type="evidence" value="ECO:0007669"/>
    <property type="project" value="TreeGrafter"/>
</dbReference>
<dbReference type="SUPFAM" id="SSF52540">
    <property type="entry name" value="P-loop containing nucleoside triphosphate hydrolases"/>
    <property type="match status" value="1"/>
</dbReference>
<evidence type="ECO:0000259" key="1">
    <source>
        <dbReference type="PROSITE" id="PS51199"/>
    </source>
</evidence>
<dbReference type="Gene3D" id="3.40.50.300">
    <property type="entry name" value="P-loop containing nucleotide triphosphate hydrolases"/>
    <property type="match status" value="1"/>
</dbReference>
<dbReference type="Pfam" id="PF03796">
    <property type="entry name" value="DnaB_C"/>
    <property type="match status" value="1"/>
</dbReference>
<keyword evidence="2" id="KW-0347">Helicase</keyword>
<evidence type="ECO:0000313" key="2">
    <source>
        <dbReference type="EMBL" id="MCQ4814230.1"/>
    </source>
</evidence>
<dbReference type="RefSeq" id="WP_256181802.1">
    <property type="nucleotide sequence ID" value="NZ_DBEWVB010000124.1"/>
</dbReference>
<keyword evidence="2" id="KW-0378">Hydrolase</keyword>
<dbReference type="InterPro" id="IPR027417">
    <property type="entry name" value="P-loop_NTPase"/>
</dbReference>
<dbReference type="Proteomes" id="UP001205919">
    <property type="component" value="Unassembled WGS sequence"/>
</dbReference>
<accession>A0AAW5K083</accession>
<proteinExistence type="predicted"/>
<dbReference type="GO" id="GO:0005524">
    <property type="term" value="F:ATP binding"/>
    <property type="evidence" value="ECO:0007669"/>
    <property type="project" value="InterPro"/>
</dbReference>
<keyword evidence="2" id="KW-0547">Nucleotide-binding</keyword>
<dbReference type="AlphaFoldDB" id="A0AAW5K083"/>
<reference evidence="2 3" key="1">
    <citation type="submission" date="2022-06" db="EMBL/GenBank/DDBJ databases">
        <title>Isolation of gut microbiota from human fecal samples.</title>
        <authorList>
            <person name="Pamer E.G."/>
            <person name="Barat B."/>
            <person name="Waligurski E."/>
            <person name="Medina S."/>
            <person name="Paddock L."/>
            <person name="Mostad J."/>
        </authorList>
    </citation>
    <scope>NUCLEOTIDE SEQUENCE [LARGE SCALE GENOMIC DNA]</scope>
    <source>
        <strain evidence="2 3">DFI.9.90</strain>
    </source>
</reference>
<dbReference type="PANTHER" id="PTHR30153:SF2">
    <property type="entry name" value="REPLICATIVE DNA HELICASE"/>
    <property type="match status" value="1"/>
</dbReference>
<keyword evidence="2" id="KW-0067">ATP-binding</keyword>
<name>A0AAW5K083_9BACT</name>
<gene>
    <name evidence="2" type="ORF">NE630_07275</name>
</gene>
<dbReference type="InterPro" id="IPR007694">
    <property type="entry name" value="DNA_helicase_DnaB-like_C"/>
</dbReference>
<protein>
    <submittedName>
        <fullName evidence="2">DnaB helicase C-terminal domain-containing protein</fullName>
    </submittedName>
</protein>
<keyword evidence="3" id="KW-1185">Reference proteome</keyword>
<dbReference type="PANTHER" id="PTHR30153">
    <property type="entry name" value="REPLICATIVE DNA HELICASE DNAB"/>
    <property type="match status" value="1"/>
</dbReference>
<dbReference type="EMBL" id="JANFYT010000013">
    <property type="protein sequence ID" value="MCQ4814230.1"/>
    <property type="molecule type" value="Genomic_DNA"/>
</dbReference>